<dbReference type="Proteomes" id="UP000614601">
    <property type="component" value="Unassembled WGS sequence"/>
</dbReference>
<gene>
    <name evidence="1" type="ORF">BOKJ2_LOCUS799</name>
</gene>
<dbReference type="EMBL" id="CAJFCW020000001">
    <property type="protein sequence ID" value="CAG9080564.1"/>
    <property type="molecule type" value="Genomic_DNA"/>
</dbReference>
<reference evidence="1" key="1">
    <citation type="submission" date="2020-09" db="EMBL/GenBank/DDBJ databases">
        <authorList>
            <person name="Kikuchi T."/>
        </authorList>
    </citation>
    <scope>NUCLEOTIDE SEQUENCE</scope>
    <source>
        <strain evidence="1">SH1</strain>
    </source>
</reference>
<organism evidence="1 2">
    <name type="scientific">Bursaphelenchus okinawaensis</name>
    <dbReference type="NCBI Taxonomy" id="465554"/>
    <lineage>
        <taxon>Eukaryota</taxon>
        <taxon>Metazoa</taxon>
        <taxon>Ecdysozoa</taxon>
        <taxon>Nematoda</taxon>
        <taxon>Chromadorea</taxon>
        <taxon>Rhabditida</taxon>
        <taxon>Tylenchina</taxon>
        <taxon>Tylenchomorpha</taxon>
        <taxon>Aphelenchoidea</taxon>
        <taxon>Aphelenchoididae</taxon>
        <taxon>Bursaphelenchus</taxon>
    </lineage>
</organism>
<dbReference type="OrthoDB" id="5877621at2759"/>
<name>A0A811JS10_9BILA</name>
<sequence length="103" mass="12124">MMRESSSCELKNEGCHICLEDEAKDPMYCLQCLKIIACKVCFRDYLRECKETLLKCLNCQRPSIVMYSLFNKVAKQKNDKFYAQIPEQYFDIVEDEEEVEEGS</sequence>
<dbReference type="EMBL" id="CAJFDH010000001">
    <property type="protein sequence ID" value="CAD5206115.1"/>
    <property type="molecule type" value="Genomic_DNA"/>
</dbReference>
<accession>A0A811JS10</accession>
<dbReference type="Proteomes" id="UP000783686">
    <property type="component" value="Unassembled WGS sequence"/>
</dbReference>
<protein>
    <submittedName>
        <fullName evidence="1">Uncharacterized protein</fullName>
    </submittedName>
</protein>
<comment type="caution">
    <text evidence="1">The sequence shown here is derived from an EMBL/GenBank/DDBJ whole genome shotgun (WGS) entry which is preliminary data.</text>
</comment>
<dbReference type="AlphaFoldDB" id="A0A811JS10"/>
<evidence type="ECO:0000313" key="2">
    <source>
        <dbReference type="Proteomes" id="UP000614601"/>
    </source>
</evidence>
<keyword evidence="2" id="KW-1185">Reference proteome</keyword>
<evidence type="ECO:0000313" key="1">
    <source>
        <dbReference type="EMBL" id="CAD5206115.1"/>
    </source>
</evidence>
<proteinExistence type="predicted"/>